<evidence type="ECO:0000313" key="2">
    <source>
        <dbReference type="Proteomes" id="UP001434883"/>
    </source>
</evidence>
<sequence>MNIGLTITYGLNSGFCYVCLPGAGCERPLSNRGEIKRFRLPPSGHAPAHPPRCLCDRPVLPSCRVI</sequence>
<feature type="non-terminal residue" evidence="1">
    <location>
        <position position="66"/>
    </location>
</feature>
<accession>A0ABV0R237</accession>
<organism evidence="1 2">
    <name type="scientific">Xenoophorus captivus</name>
    <dbReference type="NCBI Taxonomy" id="1517983"/>
    <lineage>
        <taxon>Eukaryota</taxon>
        <taxon>Metazoa</taxon>
        <taxon>Chordata</taxon>
        <taxon>Craniata</taxon>
        <taxon>Vertebrata</taxon>
        <taxon>Euteleostomi</taxon>
        <taxon>Actinopterygii</taxon>
        <taxon>Neopterygii</taxon>
        <taxon>Teleostei</taxon>
        <taxon>Neoteleostei</taxon>
        <taxon>Acanthomorphata</taxon>
        <taxon>Ovalentaria</taxon>
        <taxon>Atherinomorphae</taxon>
        <taxon>Cyprinodontiformes</taxon>
        <taxon>Goodeidae</taxon>
        <taxon>Xenoophorus</taxon>
    </lineage>
</organism>
<gene>
    <name evidence="1" type="ORF">XENOCAPTIV_018740</name>
</gene>
<evidence type="ECO:0000313" key="1">
    <source>
        <dbReference type="EMBL" id="MEQ2201822.1"/>
    </source>
</evidence>
<name>A0ABV0R237_9TELE</name>
<protein>
    <submittedName>
        <fullName evidence="1">Uncharacterized protein</fullName>
    </submittedName>
</protein>
<comment type="caution">
    <text evidence="1">The sequence shown here is derived from an EMBL/GenBank/DDBJ whole genome shotgun (WGS) entry which is preliminary data.</text>
</comment>
<keyword evidence="2" id="KW-1185">Reference proteome</keyword>
<dbReference type="EMBL" id="JAHRIN010029150">
    <property type="protein sequence ID" value="MEQ2201822.1"/>
    <property type="molecule type" value="Genomic_DNA"/>
</dbReference>
<dbReference type="Proteomes" id="UP001434883">
    <property type="component" value="Unassembled WGS sequence"/>
</dbReference>
<proteinExistence type="predicted"/>
<reference evidence="1 2" key="1">
    <citation type="submission" date="2021-06" db="EMBL/GenBank/DDBJ databases">
        <authorList>
            <person name="Palmer J.M."/>
        </authorList>
    </citation>
    <scope>NUCLEOTIDE SEQUENCE [LARGE SCALE GENOMIC DNA]</scope>
    <source>
        <strain evidence="1 2">XC_2019</strain>
        <tissue evidence="1">Muscle</tissue>
    </source>
</reference>